<evidence type="ECO:0000256" key="1">
    <source>
        <dbReference type="SAM" id="MobiDB-lite"/>
    </source>
</evidence>
<reference evidence="4" key="1">
    <citation type="submission" date="2019-03" db="EMBL/GenBank/DDBJ databases">
        <title>Aquabacterium pictum sp.nov., the first bacteriochlorophyll a-containing freshwater bacterium in the genus Aquabacterium of the class Betaproteobacteria.</title>
        <authorList>
            <person name="Hirose S."/>
            <person name="Tank M."/>
            <person name="Hara E."/>
            <person name="Tamaki H."/>
            <person name="Takaichi S."/>
            <person name="Haruta S."/>
            <person name="Hanada S."/>
        </authorList>
    </citation>
    <scope>NUCLEOTIDE SEQUENCE [LARGE SCALE GENOMIC DNA]</scope>
    <source>
        <strain evidence="4">W35</strain>
    </source>
</reference>
<organism evidence="3 4">
    <name type="scientific">Pseudaquabacterium pictum</name>
    <dbReference type="NCBI Taxonomy" id="2315236"/>
    <lineage>
        <taxon>Bacteria</taxon>
        <taxon>Pseudomonadati</taxon>
        <taxon>Pseudomonadota</taxon>
        <taxon>Betaproteobacteria</taxon>
        <taxon>Burkholderiales</taxon>
        <taxon>Sphaerotilaceae</taxon>
        <taxon>Pseudaquabacterium</taxon>
    </lineage>
</organism>
<dbReference type="InterPro" id="IPR010982">
    <property type="entry name" value="Lambda_DNA-bd_dom_sf"/>
</dbReference>
<dbReference type="PANTHER" id="PTHR34475">
    <property type="match status" value="1"/>
</dbReference>
<gene>
    <name evidence="3" type="ORF">AQPW35_14000</name>
</gene>
<proteinExistence type="predicted"/>
<dbReference type="Pfam" id="PF13464">
    <property type="entry name" value="RodZ_C"/>
    <property type="match status" value="1"/>
</dbReference>
<dbReference type="GO" id="GO:0003677">
    <property type="term" value="F:DNA binding"/>
    <property type="evidence" value="ECO:0007669"/>
    <property type="project" value="InterPro"/>
</dbReference>
<dbReference type="Proteomes" id="UP000301751">
    <property type="component" value="Unassembled WGS sequence"/>
</dbReference>
<dbReference type="SMART" id="SM00530">
    <property type="entry name" value="HTH_XRE"/>
    <property type="match status" value="1"/>
</dbReference>
<dbReference type="Pfam" id="PF13413">
    <property type="entry name" value="HTH_25"/>
    <property type="match status" value="1"/>
</dbReference>
<dbReference type="EMBL" id="BJCL01000002">
    <property type="protein sequence ID" value="GCL62319.1"/>
    <property type="molecule type" value="Genomic_DNA"/>
</dbReference>
<comment type="caution">
    <text evidence="3">The sequence shown here is derived from an EMBL/GenBank/DDBJ whole genome shotgun (WGS) entry which is preliminary data.</text>
</comment>
<feature type="domain" description="HTH cro/C1-type" evidence="2">
    <location>
        <begin position="22"/>
        <end position="78"/>
    </location>
</feature>
<dbReference type="OrthoDB" id="5293433at2"/>
<evidence type="ECO:0000313" key="4">
    <source>
        <dbReference type="Proteomes" id="UP000301751"/>
    </source>
</evidence>
<feature type="region of interest" description="Disordered" evidence="1">
    <location>
        <begin position="152"/>
        <end position="173"/>
    </location>
</feature>
<dbReference type="PANTHER" id="PTHR34475:SF1">
    <property type="entry name" value="CYTOSKELETON PROTEIN RODZ"/>
    <property type="match status" value="1"/>
</dbReference>
<protein>
    <recommendedName>
        <fullName evidence="2">HTH cro/C1-type domain-containing protein</fullName>
    </recommendedName>
</protein>
<dbReference type="RefSeq" id="WP_137732041.1">
    <property type="nucleotide sequence ID" value="NZ_BJCL01000002.1"/>
</dbReference>
<dbReference type="AlphaFoldDB" id="A0A480AKT7"/>
<dbReference type="CDD" id="cd00093">
    <property type="entry name" value="HTH_XRE"/>
    <property type="match status" value="1"/>
</dbReference>
<evidence type="ECO:0000259" key="2">
    <source>
        <dbReference type="SMART" id="SM00530"/>
    </source>
</evidence>
<dbReference type="SUPFAM" id="SSF47413">
    <property type="entry name" value="lambda repressor-like DNA-binding domains"/>
    <property type="match status" value="1"/>
</dbReference>
<evidence type="ECO:0000313" key="3">
    <source>
        <dbReference type="EMBL" id="GCL62319.1"/>
    </source>
</evidence>
<name>A0A480AKT7_9BURK</name>
<dbReference type="InterPro" id="IPR025194">
    <property type="entry name" value="RodZ-like_C"/>
</dbReference>
<accession>A0A480AKT7</accession>
<sequence>MTDSTDASRAAPNADAVQAGALLRAARQQQGLHIAALAASIKVTPAKLEALESGRTDELPDLTFTRALAQTVCRVLKIDAAPVLALLPGAPAGSLERVDSGLNTPFRERNGRADPAAWLPWRHPVLWLAGLLLAAAAAFVLVPSQPGQLPQLDNATAPVMPPSGAGGPPQVSEAVPAAAPAVDPASGGMGSVVAPATVPDVPASAARPAAAASQPVVADVAATAAAAEAALVLRAVQATWVQAVDGGGQTLMARLVPAGETVALTPALPVRLRIGNAKGTELQFRGQPVDLSTAARDNIANITLP</sequence>
<dbReference type="Gene3D" id="1.10.260.40">
    <property type="entry name" value="lambda repressor-like DNA-binding domains"/>
    <property type="match status" value="1"/>
</dbReference>
<keyword evidence="4" id="KW-1185">Reference proteome</keyword>
<dbReference type="InterPro" id="IPR001387">
    <property type="entry name" value="Cro/C1-type_HTH"/>
</dbReference>
<dbReference type="InterPro" id="IPR050400">
    <property type="entry name" value="Bact_Cytoskel_RodZ"/>
</dbReference>